<sequence>MPKPKVEMLSAKRPDWIGRKLIKPVKSNTVQNTQTSLVILAENPPWRAYEDGRWSLPSQVTHPANNREGLKLARGRHKYTCEEPVRRSNWSNFLATRASQYTVMHWSNEVPKVSLHSEANGAGEKNYSIRDASIDVLRDVRRLGKQPLRPIKQNLLQEAIGSEICWGIGRIPRQGPLENVRQFRRCICSSGDAGPLVAGVIELCPVRINWFPRTLMALNSSVTSVEDLNMRLIEGARCFEHSRRPLDHGHFLEEHEVPSKLNIMIKLQVSNSVLTSSFSSTLPSSSSVSFGLRLTSSLIFNSSLSLTSSFSLSSSFSLTWSSILCSSVIFSLTLSSTLSSRLTLSLSSGLTCLPTFPEWVASSKEHLTPPIPVRGDTVIKNRLNVHGIRRKSQVILSPWGPVGHSSSHIPPYQQDASVAKGGNARRNLILSHFQIRSPGVTREYKIVKAQQPLSFEFRIPESAFPSSWTRTPEGSPEANLGRLVRQRFAHWAPSSGPFAAQLDCSSYRRHRIRGNVVTVSFPPALLVRGEKVPKRRTPEIVIVSSKKPLLNCYMLARVESSQFVGLIWQMHCELKSRWHG</sequence>
<keyword evidence="2" id="KW-1185">Reference proteome</keyword>
<dbReference type="EMBL" id="CADCXU010016442">
    <property type="protein sequence ID" value="CAB0005460.1"/>
    <property type="molecule type" value="Genomic_DNA"/>
</dbReference>
<gene>
    <name evidence="1" type="ORF">NTEN_LOCUS10937</name>
</gene>
<evidence type="ECO:0000313" key="1">
    <source>
        <dbReference type="EMBL" id="CAB0005460.1"/>
    </source>
</evidence>
<evidence type="ECO:0000313" key="2">
    <source>
        <dbReference type="Proteomes" id="UP000479000"/>
    </source>
</evidence>
<reference evidence="1 2" key="1">
    <citation type="submission" date="2020-02" db="EMBL/GenBank/DDBJ databases">
        <authorList>
            <person name="Ferguson B K."/>
        </authorList>
    </citation>
    <scope>NUCLEOTIDE SEQUENCE [LARGE SCALE GENOMIC DNA]</scope>
</reference>
<name>A0A6H5GQJ4_9HEMI</name>
<protein>
    <submittedName>
        <fullName evidence="1">Uncharacterized protein</fullName>
    </submittedName>
</protein>
<dbReference type="Proteomes" id="UP000479000">
    <property type="component" value="Unassembled WGS sequence"/>
</dbReference>
<proteinExistence type="predicted"/>
<organism evidence="1 2">
    <name type="scientific">Nesidiocoris tenuis</name>
    <dbReference type="NCBI Taxonomy" id="355587"/>
    <lineage>
        <taxon>Eukaryota</taxon>
        <taxon>Metazoa</taxon>
        <taxon>Ecdysozoa</taxon>
        <taxon>Arthropoda</taxon>
        <taxon>Hexapoda</taxon>
        <taxon>Insecta</taxon>
        <taxon>Pterygota</taxon>
        <taxon>Neoptera</taxon>
        <taxon>Paraneoptera</taxon>
        <taxon>Hemiptera</taxon>
        <taxon>Heteroptera</taxon>
        <taxon>Panheteroptera</taxon>
        <taxon>Cimicomorpha</taxon>
        <taxon>Miridae</taxon>
        <taxon>Dicyphina</taxon>
        <taxon>Nesidiocoris</taxon>
    </lineage>
</organism>
<accession>A0A6H5GQJ4</accession>
<dbReference type="AlphaFoldDB" id="A0A6H5GQJ4"/>